<evidence type="ECO:0000313" key="3">
    <source>
        <dbReference type="Proteomes" id="UP000326553"/>
    </source>
</evidence>
<dbReference type="InterPro" id="IPR051943">
    <property type="entry name" value="TRAFAC_Dynamin-like_GTPase"/>
</dbReference>
<dbReference type="Proteomes" id="UP000326553">
    <property type="component" value="Chromosome"/>
</dbReference>
<dbReference type="PANTHER" id="PTHR43681">
    <property type="entry name" value="TRANSMEMBRANE GTPASE FZO"/>
    <property type="match status" value="1"/>
</dbReference>
<evidence type="ECO:0000313" key="2">
    <source>
        <dbReference type="EMBL" id="QEV16569.1"/>
    </source>
</evidence>
<organism evidence="2 3">
    <name type="scientific">Streptomyces alboniger</name>
    <dbReference type="NCBI Taxonomy" id="132473"/>
    <lineage>
        <taxon>Bacteria</taxon>
        <taxon>Bacillati</taxon>
        <taxon>Actinomycetota</taxon>
        <taxon>Actinomycetes</taxon>
        <taxon>Kitasatosporales</taxon>
        <taxon>Streptomycetaceae</taxon>
        <taxon>Streptomyces</taxon>
        <taxon>Streptomyces aurantiacus group</taxon>
    </lineage>
</organism>
<gene>
    <name evidence="2" type="ORF">CP975_02760</name>
</gene>
<name>A0A5J6H964_STRAD</name>
<reference evidence="2 3" key="1">
    <citation type="submission" date="2017-09" db="EMBL/GenBank/DDBJ databases">
        <authorList>
            <person name="Lee N."/>
            <person name="Cho B.-K."/>
        </authorList>
    </citation>
    <scope>NUCLEOTIDE SEQUENCE [LARGE SCALE GENOMIC DNA]</scope>
    <source>
        <strain evidence="2 3">ATCC 12461</strain>
    </source>
</reference>
<protein>
    <recommendedName>
        <fullName evidence="1">Dynamin N-terminal domain-containing protein</fullName>
    </recommendedName>
</protein>
<accession>A0A5J6H964</accession>
<dbReference type="EMBL" id="CP023695">
    <property type="protein sequence ID" value="QEV16569.1"/>
    <property type="molecule type" value="Genomic_DNA"/>
</dbReference>
<proteinExistence type="predicted"/>
<sequence>MRVAVAGVVSSGKSTLVNALVGGELMVTGLNPVTFTVSVLRHADEQAVTVHFRDGRPSEHHSMTSLARFTARTPDGRGCVDAAWVDVHGPFPYLRWFDLVDTPGFGSQFEADALAALTALGLTAEGVSAATAAQLSRADAVLAVLNAGVSRSDADLLARFRGNDLALSPVTCVGVLTKVELAWLGEAGRPVGDPLVRARKTAERIAADPDMSRLFHDVHPVCSKVAAAAVAMGDEEYTDLVSLARTDRALLEKRLRVHRAFATSPYGDLPLPPERRGPLVQRFSPYGIALATALIREGVDTPDDLRAELDRRSGMAALRQALVRHFGRRRDLIKLGRILDSVHAMDVDGPDICGKDPRTRAAVRNALQQITDLERDELAFVELRTLRRWYEGEIALSEAEAAELRTAMGEQGASVAERLGLPPVTVLAEMERTALERLGHWRTSPVANQPGGRALVQVMERRYEQLCHRVRTARALLEEQE</sequence>
<dbReference type="InterPro" id="IPR045063">
    <property type="entry name" value="Dynamin_N"/>
</dbReference>
<dbReference type="AlphaFoldDB" id="A0A5J6H964"/>
<dbReference type="SUPFAM" id="SSF52540">
    <property type="entry name" value="P-loop containing nucleoside triphosphate hydrolases"/>
    <property type="match status" value="1"/>
</dbReference>
<keyword evidence="3" id="KW-1185">Reference proteome</keyword>
<dbReference type="PANTHER" id="PTHR43681:SF1">
    <property type="entry name" value="SARCALUMENIN"/>
    <property type="match status" value="1"/>
</dbReference>
<feature type="domain" description="Dynamin N-terminal" evidence="1">
    <location>
        <begin position="3"/>
        <end position="158"/>
    </location>
</feature>
<dbReference type="KEGG" id="salw:CP975_02760"/>
<dbReference type="Gene3D" id="3.40.50.300">
    <property type="entry name" value="P-loop containing nucleotide triphosphate hydrolases"/>
    <property type="match status" value="1"/>
</dbReference>
<dbReference type="Pfam" id="PF00350">
    <property type="entry name" value="Dynamin_N"/>
    <property type="match status" value="1"/>
</dbReference>
<dbReference type="InterPro" id="IPR027417">
    <property type="entry name" value="P-loop_NTPase"/>
</dbReference>
<evidence type="ECO:0000259" key="1">
    <source>
        <dbReference type="Pfam" id="PF00350"/>
    </source>
</evidence>